<dbReference type="InterPro" id="IPR011048">
    <property type="entry name" value="Haem_d1_sf"/>
</dbReference>
<dbReference type="PROSITE" id="PS51257">
    <property type="entry name" value="PROKAR_LIPOPROTEIN"/>
    <property type="match status" value="1"/>
</dbReference>
<evidence type="ECO:0000313" key="3">
    <source>
        <dbReference type="Proteomes" id="UP001597318"/>
    </source>
</evidence>
<dbReference type="PANTHER" id="PTHR47197:SF3">
    <property type="entry name" value="DIHYDRO-HEME D1 DEHYDROGENASE"/>
    <property type="match status" value="1"/>
</dbReference>
<dbReference type="RefSeq" id="WP_098794924.1">
    <property type="nucleotide sequence ID" value="NZ_CP095550.1"/>
</dbReference>
<name>A0ABW5BTV2_9BACI</name>
<comment type="caution">
    <text evidence="2">The sequence shown here is derived from an EMBL/GenBank/DDBJ whole genome shotgun (WGS) entry which is preliminary data.</text>
</comment>
<dbReference type="InterPro" id="IPR015943">
    <property type="entry name" value="WD40/YVTN_repeat-like_dom_sf"/>
</dbReference>
<reference evidence="3" key="1">
    <citation type="journal article" date="2019" name="Int. J. Syst. Evol. Microbiol.">
        <title>The Global Catalogue of Microorganisms (GCM) 10K type strain sequencing project: providing services to taxonomists for standard genome sequencing and annotation.</title>
        <authorList>
            <consortium name="The Broad Institute Genomics Platform"/>
            <consortium name="The Broad Institute Genome Sequencing Center for Infectious Disease"/>
            <person name="Wu L."/>
            <person name="Ma J."/>
        </authorList>
    </citation>
    <scope>NUCLEOTIDE SEQUENCE [LARGE SCALE GENOMIC DNA]</scope>
    <source>
        <strain evidence="3">CGMCC 1.15474</strain>
    </source>
</reference>
<dbReference type="Gene3D" id="2.130.10.10">
    <property type="entry name" value="YVTN repeat-like/Quinoprotein amine dehydrogenase"/>
    <property type="match status" value="1"/>
</dbReference>
<dbReference type="EMBL" id="JBHUIK010000002">
    <property type="protein sequence ID" value="MFD2213568.1"/>
    <property type="molecule type" value="Genomic_DNA"/>
</dbReference>
<organism evidence="2 3">
    <name type="scientific">Metabacillus endolithicus</name>
    <dbReference type="NCBI Taxonomy" id="1535204"/>
    <lineage>
        <taxon>Bacteria</taxon>
        <taxon>Bacillati</taxon>
        <taxon>Bacillota</taxon>
        <taxon>Bacilli</taxon>
        <taxon>Bacillales</taxon>
        <taxon>Bacillaceae</taxon>
        <taxon>Metabacillus</taxon>
    </lineage>
</organism>
<proteinExistence type="predicted"/>
<protein>
    <submittedName>
        <fullName evidence="2">YncE family protein</fullName>
    </submittedName>
</protein>
<keyword evidence="3" id="KW-1185">Reference proteome</keyword>
<feature type="chain" id="PRO_5046873399" evidence="1">
    <location>
        <begin position="20"/>
        <end position="321"/>
    </location>
</feature>
<keyword evidence="1" id="KW-0732">Signal</keyword>
<evidence type="ECO:0000256" key="1">
    <source>
        <dbReference type="SAM" id="SignalP"/>
    </source>
</evidence>
<dbReference type="SUPFAM" id="SSF51004">
    <property type="entry name" value="C-terminal (heme d1) domain of cytochrome cd1-nitrite reductase"/>
    <property type="match status" value="1"/>
</dbReference>
<accession>A0ABW5BTV2</accession>
<dbReference type="PANTHER" id="PTHR47197">
    <property type="entry name" value="PROTEIN NIRF"/>
    <property type="match status" value="1"/>
</dbReference>
<dbReference type="Proteomes" id="UP001597318">
    <property type="component" value="Unassembled WGS sequence"/>
</dbReference>
<feature type="signal peptide" evidence="1">
    <location>
        <begin position="1"/>
        <end position="19"/>
    </location>
</feature>
<dbReference type="InterPro" id="IPR051200">
    <property type="entry name" value="Host-pathogen_enzymatic-act"/>
</dbReference>
<gene>
    <name evidence="2" type="ORF">ACFSKK_07765</name>
</gene>
<evidence type="ECO:0000313" key="2">
    <source>
        <dbReference type="EMBL" id="MFD2213568.1"/>
    </source>
</evidence>
<sequence length="321" mass="35951">MKRLIFGTILLLLMVSCSTEPTLPKIPLSKSVIASLNIYDQSITFIDADTKEKMIWEVPHPFKSGILLSNDKLLLLNKESSKGYVYQLSTGKSKEWEIGEGIETGLLSSKKNLYLADQQTNKIKMFNLDGKRLKETTVEHTPFAIFENQHHLYVSYLDQPSIAILSKNQLEMEGTIPTHDGAAGGFITEKQELWLGGHGSGVHIQEDIYIYDLTTQQLKATVHAPLMPIDFITKDGKVYVLSHGSNILREIDSNSHQILRSIEVGANPFSMTLYNNNLYISNYDANEVEIIDLNRFKKIDTIPVGDGPLQLIAREGTANAK</sequence>